<comment type="cofactor">
    <cofactor evidence="11">
        <name>Zn(2+)</name>
        <dbReference type="ChEBI" id="CHEBI:29105"/>
    </cofactor>
    <text evidence="11">Binds 1 zinc ion per subunit.</text>
</comment>
<dbReference type="InterPro" id="IPR003000">
    <property type="entry name" value="Sirtuin"/>
</dbReference>
<dbReference type="InterPro" id="IPR029035">
    <property type="entry name" value="DHS-like_NAD/FAD-binding_dom"/>
</dbReference>
<evidence type="ECO:0000256" key="3">
    <source>
        <dbReference type="ARBA" id="ARBA00022679"/>
    </source>
</evidence>
<evidence type="ECO:0000256" key="2">
    <source>
        <dbReference type="ARBA" id="ARBA00006924"/>
    </source>
</evidence>
<comment type="subcellular location">
    <subcellularLocation>
        <location evidence="1">Mitochondrion</location>
    </subcellularLocation>
</comment>
<dbReference type="Gene3D" id="3.30.1600.10">
    <property type="entry name" value="SIR2/SIRT2 'Small Domain"/>
    <property type="match status" value="1"/>
</dbReference>
<dbReference type="Proteomes" id="UP000076842">
    <property type="component" value="Unassembled WGS sequence"/>
</dbReference>
<dbReference type="STRING" id="1353952.A0A165JIY5"/>
<dbReference type="OrthoDB" id="420264at2759"/>
<keyword evidence="3 8" id="KW-0808">Transferase</keyword>
<keyword evidence="16" id="KW-1185">Reference proteome</keyword>
<dbReference type="EMBL" id="KV423920">
    <property type="protein sequence ID" value="KZT61899.1"/>
    <property type="molecule type" value="Genomic_DNA"/>
</dbReference>
<evidence type="ECO:0000256" key="4">
    <source>
        <dbReference type="ARBA" id="ARBA00022723"/>
    </source>
</evidence>
<feature type="binding site" evidence="10">
    <location>
        <begin position="45"/>
        <end position="47"/>
    </location>
    <ligand>
        <name>NAD(+)</name>
        <dbReference type="ChEBI" id="CHEBI:57540"/>
    </ligand>
</feature>
<comment type="catalytic activity">
    <reaction evidence="8">
        <text>N(6)-acetyl-L-lysyl-[protein] + NAD(+) + H2O = 2''-O-acetyl-ADP-D-ribose + nicotinamide + L-lysyl-[protein]</text>
        <dbReference type="Rhea" id="RHEA:43636"/>
        <dbReference type="Rhea" id="RHEA-COMP:9752"/>
        <dbReference type="Rhea" id="RHEA-COMP:10731"/>
        <dbReference type="ChEBI" id="CHEBI:15377"/>
        <dbReference type="ChEBI" id="CHEBI:17154"/>
        <dbReference type="ChEBI" id="CHEBI:29969"/>
        <dbReference type="ChEBI" id="CHEBI:57540"/>
        <dbReference type="ChEBI" id="CHEBI:61930"/>
        <dbReference type="ChEBI" id="CHEBI:83767"/>
        <dbReference type="EC" id="2.3.1.286"/>
    </reaction>
</comment>
<feature type="binding site" evidence="10">
    <location>
        <position position="253"/>
    </location>
    <ligand>
        <name>NAD(+)</name>
        <dbReference type="ChEBI" id="CHEBI:57540"/>
    </ligand>
</feature>
<dbReference type="PROSITE" id="PS50305">
    <property type="entry name" value="SIRTUIN"/>
    <property type="match status" value="1"/>
</dbReference>
<feature type="active site" description="Proton acceptor" evidence="9 12">
    <location>
        <position position="137"/>
    </location>
</feature>
<dbReference type="GO" id="GO:0005634">
    <property type="term" value="C:nucleus"/>
    <property type="evidence" value="ECO:0007669"/>
    <property type="project" value="TreeGrafter"/>
</dbReference>
<evidence type="ECO:0000256" key="11">
    <source>
        <dbReference type="PIRSR" id="PIRSR037938-3"/>
    </source>
</evidence>
<dbReference type="FunCoup" id="A0A165JIY5">
    <property type="interactions" value="231"/>
</dbReference>
<dbReference type="GO" id="GO:0005739">
    <property type="term" value="C:mitochondrion"/>
    <property type="evidence" value="ECO:0007669"/>
    <property type="project" value="UniProtKB-SubCell"/>
</dbReference>
<feature type="binding site" evidence="10">
    <location>
        <begin position="35"/>
        <end position="39"/>
    </location>
    <ligand>
        <name>NAD(+)</name>
        <dbReference type="ChEBI" id="CHEBI:57540"/>
    </ligand>
</feature>
<evidence type="ECO:0000256" key="8">
    <source>
        <dbReference type="PIRNR" id="PIRNR037938"/>
    </source>
</evidence>
<dbReference type="Gene3D" id="3.40.50.1220">
    <property type="entry name" value="TPP-binding domain"/>
    <property type="match status" value="1"/>
</dbReference>
<organism evidence="15 16">
    <name type="scientific">Calocera cornea HHB12733</name>
    <dbReference type="NCBI Taxonomy" id="1353952"/>
    <lineage>
        <taxon>Eukaryota</taxon>
        <taxon>Fungi</taxon>
        <taxon>Dikarya</taxon>
        <taxon>Basidiomycota</taxon>
        <taxon>Agaricomycotina</taxon>
        <taxon>Dacrymycetes</taxon>
        <taxon>Dacrymycetales</taxon>
        <taxon>Dacrymycetaceae</taxon>
        <taxon>Calocera</taxon>
    </lineage>
</organism>
<protein>
    <recommendedName>
        <fullName evidence="8">NAD-dependent protein deacetylase</fullName>
        <ecNumber evidence="8">2.3.1.286</ecNumber>
    </recommendedName>
</protein>
<keyword evidence="5 8" id="KW-0862">Zinc</keyword>
<dbReference type="GO" id="GO:0070403">
    <property type="term" value="F:NAD+ binding"/>
    <property type="evidence" value="ECO:0007669"/>
    <property type="project" value="UniProtKB-UniRule"/>
</dbReference>
<evidence type="ECO:0000256" key="12">
    <source>
        <dbReference type="PROSITE-ProRule" id="PRU00236"/>
    </source>
</evidence>
<evidence type="ECO:0000256" key="10">
    <source>
        <dbReference type="PIRSR" id="PIRSR037938-2"/>
    </source>
</evidence>
<dbReference type="InParanoid" id="A0A165JIY5"/>
<feature type="binding site" evidence="10">
    <location>
        <begin position="209"/>
        <end position="210"/>
    </location>
    <ligand>
        <name>NAD(+)</name>
        <dbReference type="ChEBI" id="CHEBI:57540"/>
    </ligand>
</feature>
<dbReference type="InterPro" id="IPR017328">
    <property type="entry name" value="Sirtuin_class_I"/>
</dbReference>
<evidence type="ECO:0000313" key="15">
    <source>
        <dbReference type="EMBL" id="KZT61899.1"/>
    </source>
</evidence>
<dbReference type="PANTHER" id="PTHR11085">
    <property type="entry name" value="NAD-DEPENDENT PROTEIN DEACYLASE SIRTUIN-5, MITOCHONDRIAL-RELATED"/>
    <property type="match status" value="1"/>
</dbReference>
<name>A0A165JIY5_9BASI</name>
<dbReference type="InterPro" id="IPR050134">
    <property type="entry name" value="NAD-dep_sirtuin_deacylases"/>
</dbReference>
<feature type="binding site" evidence="10">
    <location>
        <begin position="117"/>
        <end position="120"/>
    </location>
    <ligand>
        <name>NAD(+)</name>
        <dbReference type="ChEBI" id="CHEBI:57540"/>
    </ligand>
</feature>
<keyword evidence="4 8" id="KW-0479">Metal-binding</keyword>
<dbReference type="GO" id="GO:0017136">
    <property type="term" value="F:histone deacetylase activity, NAD-dependent"/>
    <property type="evidence" value="ECO:0007669"/>
    <property type="project" value="InterPro"/>
</dbReference>
<dbReference type="EC" id="2.3.1.286" evidence="8"/>
<keyword evidence="7" id="KW-0496">Mitochondrion</keyword>
<reference evidence="15 16" key="1">
    <citation type="journal article" date="2016" name="Mol. Biol. Evol.">
        <title>Comparative Genomics of Early-Diverging Mushroom-Forming Fungi Provides Insights into the Origins of Lignocellulose Decay Capabilities.</title>
        <authorList>
            <person name="Nagy L.G."/>
            <person name="Riley R."/>
            <person name="Tritt A."/>
            <person name="Adam C."/>
            <person name="Daum C."/>
            <person name="Floudas D."/>
            <person name="Sun H."/>
            <person name="Yadav J.S."/>
            <person name="Pangilinan J."/>
            <person name="Larsson K.H."/>
            <person name="Matsuura K."/>
            <person name="Barry K."/>
            <person name="Labutti K."/>
            <person name="Kuo R."/>
            <person name="Ohm R.A."/>
            <person name="Bhattacharya S.S."/>
            <person name="Shirouzu T."/>
            <person name="Yoshinaga Y."/>
            <person name="Martin F.M."/>
            <person name="Grigoriev I.V."/>
            <person name="Hibbett D.S."/>
        </authorList>
    </citation>
    <scope>NUCLEOTIDE SEQUENCE [LARGE SCALE GENOMIC DNA]</scope>
    <source>
        <strain evidence="15 16">HHB12733</strain>
    </source>
</reference>
<evidence type="ECO:0000256" key="7">
    <source>
        <dbReference type="ARBA" id="ARBA00023128"/>
    </source>
</evidence>
<sequence length="386" mass="42320">MTGEGPSVLKSRDVKGVAEYMKSDQCRKVFVMAGAGISTSAGIPDFRSPETGLYHNLQRLNLPYAEAVFDIDYFRENPIPFYTLAKDMDPSKFRPTITHSFFKLLDKKSLLKMCFTQNIDTLERRAGLSGDKIIEAHGSFAANSCIDCQEPYEEEKMKIAVEKGEPARCASCGGLVKPEIVFFGEGLPSSFFSTVPQLRTGDLLFILGTSLTVMPFAGICKLAPPSCPRVLINLDAVGDLGSRPDDVLLLGDCDGVVRELCKELGWLEELEDLWAETAGLGEKIDEKDELEQITRDIEEKLKVSEAIGEVVEEKLEMKVPGMSKPVEGAAQEDEDQSKVLTDPTKPELTAKETAKGPSVETEKAPVKEQTDVGKKEASVEEVKSAL</sequence>
<dbReference type="PIRSF" id="PIRSF037938">
    <property type="entry name" value="SIR2_euk"/>
    <property type="match status" value="1"/>
</dbReference>
<feature type="compositionally biased region" description="Basic and acidic residues" evidence="13">
    <location>
        <begin position="344"/>
        <end position="386"/>
    </location>
</feature>
<dbReference type="InterPro" id="IPR026590">
    <property type="entry name" value="Ssirtuin_cat_dom"/>
</dbReference>
<feature type="binding site" evidence="11 12">
    <location>
        <position position="148"/>
    </location>
    <ligand>
        <name>Zn(2+)</name>
        <dbReference type="ChEBI" id="CHEBI:29105"/>
    </ligand>
</feature>
<evidence type="ECO:0000256" key="6">
    <source>
        <dbReference type="ARBA" id="ARBA00023027"/>
    </source>
</evidence>
<comment type="similarity">
    <text evidence="2 8">Belongs to the sirtuin family. Class I subfamily.</text>
</comment>
<proteinExistence type="inferred from homology"/>
<feature type="binding site" evidence="10">
    <location>
        <begin position="233"/>
        <end position="235"/>
    </location>
    <ligand>
        <name>NAD(+)</name>
        <dbReference type="ChEBI" id="CHEBI:57540"/>
    </ligand>
</feature>
<feature type="binding site" evidence="11 12">
    <location>
        <position position="172"/>
    </location>
    <ligand>
        <name>Zn(2+)</name>
        <dbReference type="ChEBI" id="CHEBI:29105"/>
    </ligand>
</feature>
<evidence type="ECO:0000256" key="13">
    <source>
        <dbReference type="SAM" id="MobiDB-lite"/>
    </source>
</evidence>
<evidence type="ECO:0000256" key="5">
    <source>
        <dbReference type="ARBA" id="ARBA00022833"/>
    </source>
</evidence>
<evidence type="ECO:0000256" key="9">
    <source>
        <dbReference type="PIRSR" id="PIRSR037938-1"/>
    </source>
</evidence>
<dbReference type="SUPFAM" id="SSF52467">
    <property type="entry name" value="DHS-like NAD/FAD-binding domain"/>
    <property type="match status" value="1"/>
</dbReference>
<accession>A0A165JIY5</accession>
<dbReference type="GO" id="GO:0008270">
    <property type="term" value="F:zinc ion binding"/>
    <property type="evidence" value="ECO:0007669"/>
    <property type="project" value="UniProtKB-UniRule"/>
</dbReference>
<evidence type="ECO:0000259" key="14">
    <source>
        <dbReference type="PROSITE" id="PS50305"/>
    </source>
</evidence>
<feature type="region of interest" description="Disordered" evidence="13">
    <location>
        <begin position="319"/>
        <end position="386"/>
    </location>
</feature>
<feature type="domain" description="Deacetylase sirtuin-type" evidence="14">
    <location>
        <begin position="7"/>
        <end position="267"/>
    </location>
</feature>
<dbReference type="AlphaFoldDB" id="A0A165JIY5"/>
<gene>
    <name evidence="15" type="ORF">CALCODRAFT_490831</name>
</gene>
<feature type="binding site" evidence="11 12">
    <location>
        <position position="145"/>
    </location>
    <ligand>
        <name>Zn(2+)</name>
        <dbReference type="ChEBI" id="CHEBI:29105"/>
    </ligand>
</feature>
<dbReference type="InterPro" id="IPR026591">
    <property type="entry name" value="Sirtuin_cat_small_dom_sf"/>
</dbReference>
<keyword evidence="6 8" id="KW-0520">NAD</keyword>
<evidence type="ECO:0000313" key="16">
    <source>
        <dbReference type="Proteomes" id="UP000076842"/>
    </source>
</evidence>
<evidence type="ECO:0000256" key="1">
    <source>
        <dbReference type="ARBA" id="ARBA00004173"/>
    </source>
</evidence>
<feature type="binding site" evidence="11 12">
    <location>
        <position position="169"/>
    </location>
    <ligand>
        <name>Zn(2+)</name>
        <dbReference type="ChEBI" id="CHEBI:29105"/>
    </ligand>
</feature>
<dbReference type="Pfam" id="PF02146">
    <property type="entry name" value="SIR2"/>
    <property type="match status" value="1"/>
</dbReference>
<dbReference type="PANTHER" id="PTHR11085:SF6">
    <property type="entry name" value="NAD-DEPENDENT PROTEIN DEACETYLASE SIRTUIN-2"/>
    <property type="match status" value="1"/>
</dbReference>
<dbReference type="CDD" id="cd01408">
    <property type="entry name" value="SIRT1"/>
    <property type="match status" value="1"/>
</dbReference>